<dbReference type="Proteomes" id="UP001066276">
    <property type="component" value="Unassembled WGS sequence"/>
</dbReference>
<keyword evidence="3" id="KW-1185">Reference proteome</keyword>
<feature type="compositionally biased region" description="Low complexity" evidence="1">
    <location>
        <begin position="80"/>
        <end position="100"/>
    </location>
</feature>
<name>A0AAV7KN55_PLEWA</name>
<reference evidence="2 3" key="1">
    <citation type="journal article" date="2022" name="bioRxiv">
        <title>Sequencing and chromosome-scale assembly of the giantPleurodeles waltlgenome.</title>
        <authorList>
            <person name="Brown T."/>
            <person name="Elewa A."/>
            <person name="Iarovenko S."/>
            <person name="Subramanian E."/>
            <person name="Araus A.J."/>
            <person name="Petzold A."/>
            <person name="Susuki M."/>
            <person name="Suzuki K.-i.T."/>
            <person name="Hayashi T."/>
            <person name="Toyoda A."/>
            <person name="Oliveira C."/>
            <person name="Osipova E."/>
            <person name="Leigh N.D."/>
            <person name="Simon A."/>
            <person name="Yun M.H."/>
        </authorList>
    </citation>
    <scope>NUCLEOTIDE SEQUENCE [LARGE SCALE GENOMIC DNA]</scope>
    <source>
        <strain evidence="2">20211129_DDA</strain>
        <tissue evidence="2">Liver</tissue>
    </source>
</reference>
<dbReference type="EMBL" id="JANPWB010000044">
    <property type="protein sequence ID" value="KAJ1079629.1"/>
    <property type="molecule type" value="Genomic_DNA"/>
</dbReference>
<accession>A0AAV7KN55</accession>
<evidence type="ECO:0000313" key="3">
    <source>
        <dbReference type="Proteomes" id="UP001066276"/>
    </source>
</evidence>
<evidence type="ECO:0000313" key="2">
    <source>
        <dbReference type="EMBL" id="KAJ1079629.1"/>
    </source>
</evidence>
<comment type="caution">
    <text evidence="2">The sequence shown here is derived from an EMBL/GenBank/DDBJ whole genome shotgun (WGS) entry which is preliminary data.</text>
</comment>
<dbReference type="AlphaFoldDB" id="A0AAV7KN55"/>
<sequence length="116" mass="12216">MVAYCDSKNVAEKLTFYSCPSPFCAVLPSVGCAPVVSPLLGNKELPEQGDNPVQASSPRSLGKQSDSCSPVIPGTMAPWIGRSQIISGTSSRSSADPSASLGPRKTRRGAHRTRRL</sequence>
<organism evidence="2 3">
    <name type="scientific">Pleurodeles waltl</name>
    <name type="common">Iberian ribbed newt</name>
    <dbReference type="NCBI Taxonomy" id="8319"/>
    <lineage>
        <taxon>Eukaryota</taxon>
        <taxon>Metazoa</taxon>
        <taxon>Chordata</taxon>
        <taxon>Craniata</taxon>
        <taxon>Vertebrata</taxon>
        <taxon>Euteleostomi</taxon>
        <taxon>Amphibia</taxon>
        <taxon>Batrachia</taxon>
        <taxon>Caudata</taxon>
        <taxon>Salamandroidea</taxon>
        <taxon>Salamandridae</taxon>
        <taxon>Pleurodelinae</taxon>
        <taxon>Pleurodeles</taxon>
    </lineage>
</organism>
<proteinExistence type="predicted"/>
<evidence type="ECO:0000256" key="1">
    <source>
        <dbReference type="SAM" id="MobiDB-lite"/>
    </source>
</evidence>
<gene>
    <name evidence="2" type="ORF">NDU88_000130</name>
</gene>
<feature type="region of interest" description="Disordered" evidence="1">
    <location>
        <begin position="41"/>
        <end position="116"/>
    </location>
</feature>
<feature type="compositionally biased region" description="Basic residues" evidence="1">
    <location>
        <begin position="104"/>
        <end position="116"/>
    </location>
</feature>
<feature type="compositionally biased region" description="Polar residues" evidence="1">
    <location>
        <begin position="51"/>
        <end position="68"/>
    </location>
</feature>
<protein>
    <submittedName>
        <fullName evidence="2">Uncharacterized protein</fullName>
    </submittedName>
</protein>